<dbReference type="RefSeq" id="WP_034875211.1">
    <property type="nucleotide sequence ID" value="NZ_AZMV01000004.1"/>
</dbReference>
<dbReference type="SUPFAM" id="SSF54001">
    <property type="entry name" value="Cysteine proteinases"/>
    <property type="match status" value="1"/>
</dbReference>
<dbReference type="PATRIC" id="fig|1435051.3.peg.850"/>
<dbReference type="PANTHER" id="PTHR37423:SF2">
    <property type="entry name" value="MEMBRANE-BOUND LYTIC MUREIN TRANSGLYCOSYLASE C"/>
    <property type="match status" value="1"/>
</dbReference>
<dbReference type="InterPro" id="IPR023346">
    <property type="entry name" value="Lysozyme-like_dom_sf"/>
</dbReference>
<dbReference type="STRING" id="1435051.BMOU_0859"/>
<sequence length="589" mass="60639">MSRTHARRPGVQRISHTAAGAVSNAWNGGADRSDIADTAGHTAAELAARAMVSGANAARHGVGGVAAGASRHMTHGKREMVAAYRTGLKRARKAEKAARRGGAASGGNAGGPMLVKDVKPSERITGYAAKGKASLGIGRHIGKGLGKVAGKAKALGSTGLGWVGEANARLTAGDDDIASKAGNTARDLAFKASRRGVRGVSSSARFIWRHRRAPVKAVRGAKSAVNASVRAARAMARVIRVIAAKIMSIMGAVSLPLIPLLVAILTVVVVLVSVLGVFMAGTASASTGVKGVPGEYESDVIRAGSICDLITPPVIAAQIEAESGWNPNAVSSVGATGIAQFMPSTWASSGKDGDGDGKADINNPHDQIWSEGNYMCGLAGQVESLKAAGRISGDGLQLTIAAYNAGLGNVTKYGGIPPFTETRNYVTRILALIAKYTDGNGTSGGTAGTLDKPLVMQSDNYHVDIAAMGIPATDTTYQVFQCTWWASVRRKQIGKPVDGYMGNGGDWNDSARRFGYPVSDSPQAGDVICFEPGVHGSDPSYGHVAVVETVNADGSILISQSGRGWMSVVTETITAQSLAAMGNGISFIH</sequence>
<dbReference type="GO" id="GO:0016787">
    <property type="term" value="F:hydrolase activity"/>
    <property type="evidence" value="ECO:0007669"/>
    <property type="project" value="UniProtKB-KW"/>
</dbReference>
<protein>
    <submittedName>
        <fullName evidence="4">Glycoside hydrolase</fullName>
    </submittedName>
</protein>
<feature type="region of interest" description="Disordered" evidence="1">
    <location>
        <begin position="92"/>
        <end position="115"/>
    </location>
</feature>
<dbReference type="eggNOG" id="COG3942">
    <property type="taxonomic scope" value="Bacteria"/>
</dbReference>
<dbReference type="PANTHER" id="PTHR37423">
    <property type="entry name" value="SOLUBLE LYTIC MUREIN TRANSGLYCOSYLASE-RELATED"/>
    <property type="match status" value="1"/>
</dbReference>
<dbReference type="OrthoDB" id="3732649at2"/>
<dbReference type="Pfam" id="PF05257">
    <property type="entry name" value="CHAP"/>
    <property type="match status" value="1"/>
</dbReference>
<dbReference type="Gene3D" id="3.90.1720.10">
    <property type="entry name" value="endopeptidase domain like (from Nostoc punctiforme)"/>
    <property type="match status" value="1"/>
</dbReference>
<dbReference type="EMBL" id="AZMV01000004">
    <property type="protein sequence ID" value="ETY71371.1"/>
    <property type="molecule type" value="Genomic_DNA"/>
</dbReference>
<organism evidence="4 5">
    <name type="scientific">Bifidobacterium moukalabense DSM 27321</name>
    <dbReference type="NCBI Taxonomy" id="1435051"/>
    <lineage>
        <taxon>Bacteria</taxon>
        <taxon>Bacillati</taxon>
        <taxon>Actinomycetota</taxon>
        <taxon>Actinomycetes</taxon>
        <taxon>Bifidobacteriales</taxon>
        <taxon>Bifidobacteriaceae</taxon>
        <taxon>Bifidobacterium</taxon>
    </lineage>
</organism>
<dbReference type="AlphaFoldDB" id="W4NA82"/>
<proteinExistence type="predicted"/>
<keyword evidence="2" id="KW-1133">Transmembrane helix</keyword>
<name>W4NA82_9BIFI</name>
<evidence type="ECO:0000256" key="1">
    <source>
        <dbReference type="SAM" id="MobiDB-lite"/>
    </source>
</evidence>
<accession>W4NA82</accession>
<dbReference type="Gene3D" id="1.10.530.10">
    <property type="match status" value="1"/>
</dbReference>
<dbReference type="PROSITE" id="PS50911">
    <property type="entry name" value="CHAP"/>
    <property type="match status" value="1"/>
</dbReference>
<dbReference type="InterPro" id="IPR008258">
    <property type="entry name" value="Transglycosylase_SLT_dom_1"/>
</dbReference>
<evidence type="ECO:0000256" key="2">
    <source>
        <dbReference type="SAM" id="Phobius"/>
    </source>
</evidence>
<dbReference type="eggNOG" id="COG0741">
    <property type="taxonomic scope" value="Bacteria"/>
</dbReference>
<feature type="transmembrane region" description="Helical" evidence="2">
    <location>
        <begin position="261"/>
        <end position="280"/>
    </location>
</feature>
<comment type="caution">
    <text evidence="4">The sequence shown here is derived from an EMBL/GenBank/DDBJ whole genome shotgun (WGS) entry which is preliminary data.</text>
</comment>
<keyword evidence="5" id="KW-1185">Reference proteome</keyword>
<dbReference type="GeneID" id="97501333"/>
<feature type="domain" description="Peptidase C51" evidence="3">
    <location>
        <begin position="457"/>
        <end position="589"/>
    </location>
</feature>
<dbReference type="SUPFAM" id="SSF53955">
    <property type="entry name" value="Lysozyme-like"/>
    <property type="match status" value="1"/>
</dbReference>
<dbReference type="Pfam" id="PF01464">
    <property type="entry name" value="SLT"/>
    <property type="match status" value="1"/>
</dbReference>
<evidence type="ECO:0000259" key="3">
    <source>
        <dbReference type="PROSITE" id="PS50911"/>
    </source>
</evidence>
<gene>
    <name evidence="4" type="ORF">BMOU_0859</name>
</gene>
<dbReference type="InterPro" id="IPR007921">
    <property type="entry name" value="CHAP_dom"/>
</dbReference>
<dbReference type="Proteomes" id="UP000019155">
    <property type="component" value="Unassembled WGS sequence"/>
</dbReference>
<reference evidence="4 5" key="1">
    <citation type="journal article" date="2014" name="Genome Announc.">
        <title>The Genome Sequence of Bifidobacterium moukalabense DSM 27321 Highlights the Close Phylogenetic Relatedness with the Bifidobacterium dentium Taxon.</title>
        <authorList>
            <person name="Lugli G.A."/>
            <person name="Duranti S."/>
            <person name="Milani C."/>
            <person name="Turroni F."/>
            <person name="Viappiani A."/>
            <person name="Mangifesta M."/>
            <person name="van Sinderen D."/>
            <person name="Ventura M."/>
        </authorList>
    </citation>
    <scope>NUCLEOTIDE SEQUENCE [LARGE SCALE GENOMIC DNA]</scope>
    <source>
        <strain evidence="4 5">DSM 27321</strain>
    </source>
</reference>
<dbReference type="InterPro" id="IPR038765">
    <property type="entry name" value="Papain-like_cys_pep_sf"/>
</dbReference>
<evidence type="ECO:0000313" key="5">
    <source>
        <dbReference type="Proteomes" id="UP000019155"/>
    </source>
</evidence>
<keyword evidence="2" id="KW-0472">Membrane</keyword>
<dbReference type="CDD" id="cd13399">
    <property type="entry name" value="Slt35-like"/>
    <property type="match status" value="1"/>
</dbReference>
<evidence type="ECO:0000313" key="4">
    <source>
        <dbReference type="EMBL" id="ETY71371.1"/>
    </source>
</evidence>
<keyword evidence="2" id="KW-0812">Transmembrane</keyword>
<keyword evidence="4" id="KW-0378">Hydrolase</keyword>